<feature type="transmembrane region" description="Helical" evidence="1">
    <location>
        <begin position="135"/>
        <end position="156"/>
    </location>
</feature>
<feature type="transmembrane region" description="Helical" evidence="1">
    <location>
        <begin position="75"/>
        <end position="91"/>
    </location>
</feature>
<feature type="transmembrane region" description="Helical" evidence="1">
    <location>
        <begin position="253"/>
        <end position="275"/>
    </location>
</feature>
<dbReference type="Proteomes" id="UP000192674">
    <property type="component" value="Unassembled WGS sequence"/>
</dbReference>
<feature type="transmembrane region" description="Helical" evidence="1">
    <location>
        <begin position="228"/>
        <end position="246"/>
    </location>
</feature>
<keyword evidence="1" id="KW-0812">Transmembrane</keyword>
<sequence>MRRWPYGLAAVLTGVLLSSQGRVNGQLGAQLQDGVLAALISTGFGWIVLIASVVLTPAGRRGAGRVVEALRKRELRWWQCLGGFVGAYMIFTQGVTITALGVAVFTVATVSGQLVSSLLVDRAGLGPAGPQPVTVWRLLGAAIAAGAVVLALQGQFDKPENVWLFVLPAIAGFGLAWQTAMNGQVREASGNAVVAAMVNFGVSMVLLVVATAVDLLIRGWPKDFPDEWWVYTGGAFGIFVIGISTVTVRAIGVLLLSLCVVAGQLIGAVLLDVFVPARDAHLTFTEVLGAVITLVAVAVAAVRTSERMTA</sequence>
<feature type="transmembrane region" description="Helical" evidence="1">
    <location>
        <begin position="162"/>
        <end position="180"/>
    </location>
</feature>
<feature type="transmembrane region" description="Helical" evidence="1">
    <location>
        <begin position="97"/>
        <end position="115"/>
    </location>
</feature>
<proteinExistence type="predicted"/>
<keyword evidence="1" id="KW-1133">Transmembrane helix</keyword>
<dbReference type="GO" id="GO:0005886">
    <property type="term" value="C:plasma membrane"/>
    <property type="evidence" value="ECO:0007669"/>
    <property type="project" value="TreeGrafter"/>
</dbReference>
<evidence type="ECO:0000313" key="3">
    <source>
        <dbReference type="Proteomes" id="UP000192674"/>
    </source>
</evidence>
<dbReference type="EMBL" id="FWXV01000002">
    <property type="protein sequence ID" value="SMC88288.1"/>
    <property type="molecule type" value="Genomic_DNA"/>
</dbReference>
<dbReference type="PANTHER" id="PTHR34821:SF2">
    <property type="entry name" value="INNER MEMBRANE PROTEIN YDCZ"/>
    <property type="match status" value="1"/>
</dbReference>
<gene>
    <name evidence="2" type="ORF">SAMN05661093_02439</name>
</gene>
<name>A0A1Y5XFA4_KIBAR</name>
<keyword evidence="1" id="KW-0472">Membrane</keyword>
<dbReference type="Pfam" id="PF04657">
    <property type="entry name" value="DMT_YdcZ"/>
    <property type="match status" value="2"/>
</dbReference>
<organism evidence="2 3">
    <name type="scientific">Kibdelosporangium aridum</name>
    <dbReference type="NCBI Taxonomy" id="2030"/>
    <lineage>
        <taxon>Bacteria</taxon>
        <taxon>Bacillati</taxon>
        <taxon>Actinomycetota</taxon>
        <taxon>Actinomycetes</taxon>
        <taxon>Pseudonocardiales</taxon>
        <taxon>Pseudonocardiaceae</taxon>
        <taxon>Kibdelosporangium</taxon>
    </lineage>
</organism>
<accession>A0A1Y5XFA4</accession>
<dbReference type="OrthoDB" id="6463253at2"/>
<feature type="transmembrane region" description="Helical" evidence="1">
    <location>
        <begin position="281"/>
        <end position="302"/>
    </location>
</feature>
<feature type="transmembrane region" description="Helical" evidence="1">
    <location>
        <begin position="35"/>
        <end position="55"/>
    </location>
</feature>
<evidence type="ECO:0000313" key="2">
    <source>
        <dbReference type="EMBL" id="SMC88288.1"/>
    </source>
</evidence>
<dbReference type="PANTHER" id="PTHR34821">
    <property type="entry name" value="INNER MEMBRANE PROTEIN YDCZ"/>
    <property type="match status" value="1"/>
</dbReference>
<evidence type="ECO:0000256" key="1">
    <source>
        <dbReference type="SAM" id="Phobius"/>
    </source>
</evidence>
<reference evidence="2 3" key="1">
    <citation type="submission" date="2017-04" db="EMBL/GenBank/DDBJ databases">
        <authorList>
            <person name="Afonso C.L."/>
            <person name="Miller P.J."/>
            <person name="Scott M.A."/>
            <person name="Spackman E."/>
            <person name="Goraichik I."/>
            <person name="Dimitrov K.M."/>
            <person name="Suarez D.L."/>
            <person name="Swayne D.E."/>
        </authorList>
    </citation>
    <scope>NUCLEOTIDE SEQUENCE [LARGE SCALE GENOMIC DNA]</scope>
    <source>
        <strain evidence="2 3">DSM 43828</strain>
    </source>
</reference>
<protein>
    <submittedName>
        <fullName evidence="2">Transporter family-2 protein</fullName>
    </submittedName>
</protein>
<keyword evidence="3" id="KW-1185">Reference proteome</keyword>
<dbReference type="RefSeq" id="WP_084426165.1">
    <property type="nucleotide sequence ID" value="NZ_FWXV01000002.1"/>
</dbReference>
<dbReference type="InterPro" id="IPR006750">
    <property type="entry name" value="YdcZ"/>
</dbReference>
<feature type="transmembrane region" description="Helical" evidence="1">
    <location>
        <begin position="192"/>
        <end position="216"/>
    </location>
</feature>
<dbReference type="AlphaFoldDB" id="A0A1Y5XFA4"/>